<comment type="caution">
    <text evidence="1">The sequence shown here is derived from an EMBL/GenBank/DDBJ whole genome shotgun (WGS) entry which is preliminary data.</text>
</comment>
<dbReference type="EMBL" id="LAZR01000334">
    <property type="protein sequence ID" value="KKN73959.1"/>
    <property type="molecule type" value="Genomic_DNA"/>
</dbReference>
<organism evidence="1">
    <name type="scientific">marine sediment metagenome</name>
    <dbReference type="NCBI Taxonomy" id="412755"/>
    <lineage>
        <taxon>unclassified sequences</taxon>
        <taxon>metagenomes</taxon>
        <taxon>ecological metagenomes</taxon>
    </lineage>
</organism>
<sequence>MSFWTTSLSLLAPVFIRGAKSAIDARVKGEELSEDQVKGIQSGYALAKVWLRDVVEDTDNNYDDRGLELFFETCEDTAEEGGFQLPTID</sequence>
<reference evidence="1" key="1">
    <citation type="journal article" date="2015" name="Nature">
        <title>Complex archaea that bridge the gap between prokaryotes and eukaryotes.</title>
        <authorList>
            <person name="Spang A."/>
            <person name="Saw J.H."/>
            <person name="Jorgensen S.L."/>
            <person name="Zaremba-Niedzwiedzka K."/>
            <person name="Martijn J."/>
            <person name="Lind A.E."/>
            <person name="van Eijk R."/>
            <person name="Schleper C."/>
            <person name="Guy L."/>
            <person name="Ettema T.J."/>
        </authorList>
    </citation>
    <scope>NUCLEOTIDE SEQUENCE</scope>
</reference>
<accession>A0A0F9T434</accession>
<name>A0A0F9T434_9ZZZZ</name>
<dbReference type="AlphaFoldDB" id="A0A0F9T434"/>
<protein>
    <submittedName>
        <fullName evidence="1">Uncharacterized protein</fullName>
    </submittedName>
</protein>
<evidence type="ECO:0000313" key="1">
    <source>
        <dbReference type="EMBL" id="KKN73959.1"/>
    </source>
</evidence>
<gene>
    <name evidence="1" type="ORF">LCGC14_0395240</name>
</gene>
<proteinExistence type="predicted"/>